<dbReference type="GO" id="GO:0003941">
    <property type="term" value="F:L-serine ammonia-lyase activity"/>
    <property type="evidence" value="ECO:0007669"/>
    <property type="project" value="TreeGrafter"/>
</dbReference>
<comment type="caution">
    <text evidence="5">The sequence shown here is derived from an EMBL/GenBank/DDBJ whole genome shotgun (WGS) entry which is preliminary data.</text>
</comment>
<dbReference type="GO" id="GO:0030378">
    <property type="term" value="F:serine racemase activity"/>
    <property type="evidence" value="ECO:0007669"/>
    <property type="project" value="TreeGrafter"/>
</dbReference>
<gene>
    <name evidence="5" type="ORF">SPHA_36007</name>
</gene>
<dbReference type="GO" id="GO:0018114">
    <property type="term" value="F:threonine racemase activity"/>
    <property type="evidence" value="ECO:0007669"/>
    <property type="project" value="TreeGrafter"/>
</dbReference>
<evidence type="ECO:0000259" key="4">
    <source>
        <dbReference type="Pfam" id="PF00291"/>
    </source>
</evidence>
<dbReference type="SUPFAM" id="SSF53686">
    <property type="entry name" value="Tryptophan synthase beta subunit-like PLP-dependent enzymes"/>
    <property type="match status" value="1"/>
</dbReference>
<evidence type="ECO:0000313" key="6">
    <source>
        <dbReference type="Proteomes" id="UP000597762"/>
    </source>
</evidence>
<dbReference type="PROSITE" id="PS51257">
    <property type="entry name" value="PROKAR_LIPOPROTEIN"/>
    <property type="match status" value="1"/>
</dbReference>
<dbReference type="InterPro" id="IPR001926">
    <property type="entry name" value="TrpB-like_PALP"/>
</dbReference>
<dbReference type="GO" id="GO:0000287">
    <property type="term" value="F:magnesium ion binding"/>
    <property type="evidence" value="ECO:0007669"/>
    <property type="project" value="TreeGrafter"/>
</dbReference>
<dbReference type="Gene3D" id="3.40.50.1100">
    <property type="match status" value="2"/>
</dbReference>
<evidence type="ECO:0000256" key="2">
    <source>
        <dbReference type="ARBA" id="ARBA00010869"/>
    </source>
</evidence>
<organism evidence="5 6">
    <name type="scientific">Acanthosepion pharaonis</name>
    <name type="common">Pharaoh cuttlefish</name>
    <name type="synonym">Sepia pharaonis</name>
    <dbReference type="NCBI Taxonomy" id="158019"/>
    <lineage>
        <taxon>Eukaryota</taxon>
        <taxon>Metazoa</taxon>
        <taxon>Spiralia</taxon>
        <taxon>Lophotrochozoa</taxon>
        <taxon>Mollusca</taxon>
        <taxon>Cephalopoda</taxon>
        <taxon>Coleoidea</taxon>
        <taxon>Decapodiformes</taxon>
        <taxon>Sepiida</taxon>
        <taxon>Sepiina</taxon>
        <taxon>Sepiidae</taxon>
        <taxon>Acanthosepion</taxon>
    </lineage>
</organism>
<dbReference type="GO" id="GO:0070179">
    <property type="term" value="P:D-serine biosynthetic process"/>
    <property type="evidence" value="ECO:0007669"/>
    <property type="project" value="TreeGrafter"/>
</dbReference>
<evidence type="ECO:0000256" key="3">
    <source>
        <dbReference type="ARBA" id="ARBA00022898"/>
    </source>
</evidence>
<name>A0A812CFB6_ACAPH</name>
<dbReference type="EMBL" id="CAHIKZ030001558">
    <property type="protein sequence ID" value="CAE1268103.1"/>
    <property type="molecule type" value="Genomic_DNA"/>
</dbReference>
<reference evidence="5" key="1">
    <citation type="submission" date="2021-01" db="EMBL/GenBank/DDBJ databases">
        <authorList>
            <person name="Li R."/>
            <person name="Bekaert M."/>
        </authorList>
    </citation>
    <scope>NUCLEOTIDE SEQUENCE</scope>
    <source>
        <strain evidence="5">Farmed</strain>
    </source>
</reference>
<dbReference type="InterPro" id="IPR036052">
    <property type="entry name" value="TrpB-like_PALP_sf"/>
</dbReference>
<dbReference type="Proteomes" id="UP000597762">
    <property type="component" value="Unassembled WGS sequence"/>
</dbReference>
<feature type="domain" description="Tryptophan synthase beta chain-like PALP" evidence="4">
    <location>
        <begin position="7"/>
        <end position="219"/>
    </location>
</feature>
<dbReference type="GO" id="GO:0005524">
    <property type="term" value="F:ATP binding"/>
    <property type="evidence" value="ECO:0007669"/>
    <property type="project" value="TreeGrafter"/>
</dbReference>
<evidence type="ECO:0000313" key="5">
    <source>
        <dbReference type="EMBL" id="CAE1268103.1"/>
    </source>
</evidence>
<dbReference type="Pfam" id="PF00291">
    <property type="entry name" value="PALP"/>
    <property type="match status" value="1"/>
</dbReference>
<dbReference type="AlphaFoldDB" id="A0A812CFB6"/>
<dbReference type="PANTHER" id="PTHR43050">
    <property type="entry name" value="SERINE / THREONINE RACEMASE FAMILY MEMBER"/>
    <property type="match status" value="1"/>
</dbReference>
<comment type="cofactor">
    <cofactor evidence="1">
        <name>pyridoxal 5'-phosphate</name>
        <dbReference type="ChEBI" id="CHEBI:597326"/>
    </cofactor>
</comment>
<dbReference type="GO" id="GO:0004794">
    <property type="term" value="F:threonine deaminase activity"/>
    <property type="evidence" value="ECO:0007669"/>
    <property type="project" value="UniProtKB-EC"/>
</dbReference>
<dbReference type="EC" id="4.3.1.19" evidence="5"/>
<keyword evidence="5" id="KW-0456">Lyase</keyword>
<keyword evidence="3" id="KW-0663">Pyridoxal phosphate</keyword>
<accession>A0A812CFB6</accession>
<proteinExistence type="inferred from homology"/>
<sequence>MSFKQSLYSQQSGIACTVLVPEHAPEAKTSAIEELGAKIVRLEHKEWWQIVSGNKTYDHAEGLGIFIHPVFNKSVIAGNGTIALEVLEDLPNVSSIIVPYGGGGLASGVGTVVENLKPSVNVITSELDSSPQVYSSLAAGKCMPCDFKSTFCDGIGGFGCLSQTWPMVSKLVKRSILVSLEEVASAVKVLAERNHVIAEGAGASSVAAALSSKSMLSGDILFDFYISSLKTTHPFFFFFLVYFSNS</sequence>
<dbReference type="GO" id="GO:0030170">
    <property type="term" value="F:pyridoxal phosphate binding"/>
    <property type="evidence" value="ECO:0007669"/>
    <property type="project" value="TreeGrafter"/>
</dbReference>
<protein>
    <submittedName>
        <fullName evidence="5">E4.3.1.19</fullName>
        <ecNumber evidence="5">4.3.1.19</ecNumber>
    </submittedName>
</protein>
<evidence type="ECO:0000256" key="1">
    <source>
        <dbReference type="ARBA" id="ARBA00001933"/>
    </source>
</evidence>
<comment type="similarity">
    <text evidence="2">Belongs to the serine/threonine dehydratase family.</text>
</comment>
<dbReference type="PANTHER" id="PTHR43050:SF1">
    <property type="entry name" value="SERINE RACEMASE"/>
    <property type="match status" value="1"/>
</dbReference>
<dbReference type="OrthoDB" id="4418812at2759"/>
<keyword evidence="6" id="KW-1185">Reference proteome</keyword>